<feature type="transmembrane region" description="Helical" evidence="2">
    <location>
        <begin position="62"/>
        <end position="84"/>
    </location>
</feature>
<keyword evidence="2" id="KW-0472">Membrane</keyword>
<evidence type="ECO:0000256" key="1">
    <source>
        <dbReference type="SAM" id="MobiDB-lite"/>
    </source>
</evidence>
<keyword evidence="4" id="KW-1185">Reference proteome</keyword>
<evidence type="ECO:0000256" key="2">
    <source>
        <dbReference type="SAM" id="Phobius"/>
    </source>
</evidence>
<organism evidence="3 4">
    <name type="scientific">Plakobranchus ocellatus</name>
    <dbReference type="NCBI Taxonomy" id="259542"/>
    <lineage>
        <taxon>Eukaryota</taxon>
        <taxon>Metazoa</taxon>
        <taxon>Spiralia</taxon>
        <taxon>Lophotrochozoa</taxon>
        <taxon>Mollusca</taxon>
        <taxon>Gastropoda</taxon>
        <taxon>Heterobranchia</taxon>
        <taxon>Euthyneura</taxon>
        <taxon>Panpulmonata</taxon>
        <taxon>Sacoglossa</taxon>
        <taxon>Placobranchoidea</taxon>
        <taxon>Plakobranchidae</taxon>
        <taxon>Plakobranchus</taxon>
    </lineage>
</organism>
<feature type="region of interest" description="Disordered" evidence="1">
    <location>
        <begin position="90"/>
        <end position="131"/>
    </location>
</feature>
<dbReference type="AlphaFoldDB" id="A0AAV4CQF1"/>
<evidence type="ECO:0000313" key="4">
    <source>
        <dbReference type="Proteomes" id="UP000735302"/>
    </source>
</evidence>
<evidence type="ECO:0008006" key="5">
    <source>
        <dbReference type="Google" id="ProtNLM"/>
    </source>
</evidence>
<comment type="caution">
    <text evidence="3">The sequence shown here is derived from an EMBL/GenBank/DDBJ whole genome shotgun (WGS) entry which is preliminary data.</text>
</comment>
<keyword evidence="2" id="KW-1133">Transmembrane helix</keyword>
<dbReference type="EMBL" id="BLXT01006863">
    <property type="protein sequence ID" value="GFO34036.1"/>
    <property type="molecule type" value="Genomic_DNA"/>
</dbReference>
<gene>
    <name evidence="3" type="ORF">PoB_006054100</name>
</gene>
<keyword evidence="2" id="KW-0812">Transmembrane</keyword>
<evidence type="ECO:0000313" key="3">
    <source>
        <dbReference type="EMBL" id="GFO34036.1"/>
    </source>
</evidence>
<protein>
    <recommendedName>
        <fullName evidence="5">G-protein coupled receptors family 1 profile domain-containing protein</fullName>
    </recommendedName>
</protein>
<reference evidence="3 4" key="1">
    <citation type="journal article" date="2021" name="Elife">
        <title>Chloroplast acquisition without the gene transfer in kleptoplastic sea slugs, Plakobranchus ocellatus.</title>
        <authorList>
            <person name="Maeda T."/>
            <person name="Takahashi S."/>
            <person name="Yoshida T."/>
            <person name="Shimamura S."/>
            <person name="Takaki Y."/>
            <person name="Nagai Y."/>
            <person name="Toyoda A."/>
            <person name="Suzuki Y."/>
            <person name="Arimoto A."/>
            <person name="Ishii H."/>
            <person name="Satoh N."/>
            <person name="Nishiyama T."/>
            <person name="Hasebe M."/>
            <person name="Maruyama T."/>
            <person name="Minagawa J."/>
            <person name="Obokata J."/>
            <person name="Shigenobu S."/>
        </authorList>
    </citation>
    <scope>NUCLEOTIDE SEQUENCE [LARGE SCALE GENOMIC DNA]</scope>
</reference>
<proteinExistence type="predicted"/>
<name>A0AAV4CQF1_9GAST</name>
<accession>A0AAV4CQF1</accession>
<dbReference type="Proteomes" id="UP000735302">
    <property type="component" value="Unassembled WGS sequence"/>
</dbReference>
<sequence>MDLGFDRYSNTTNHTNLLGVILFECSFIVKNMTTCSTLQSPDKIDTIRSICRVKDIVIDVEVWCIVVPALVGNGLVIFTIRFLYKASPQQGDLRLSGPTSGQGAGDGARTRDRKVPADLSGDSLALIPRDS</sequence>